<dbReference type="SMART" id="SM00855">
    <property type="entry name" value="PGAM"/>
    <property type="match status" value="1"/>
</dbReference>
<evidence type="ECO:0000256" key="2">
    <source>
        <dbReference type="ARBA" id="ARBA00022840"/>
    </source>
</evidence>
<dbReference type="SUPFAM" id="SSF53254">
    <property type="entry name" value="Phosphoglycerate mutase-like"/>
    <property type="match status" value="1"/>
</dbReference>
<dbReference type="Proteomes" id="UP000243876">
    <property type="component" value="Unassembled WGS sequence"/>
</dbReference>
<dbReference type="AlphaFoldDB" id="A0A0D6EIH8"/>
<dbReference type="PANTHER" id="PTHR10606:SF39">
    <property type="entry name" value="6-PHOSPHOFRUCTO-2-KINASE_FRUCTOSE-2,6-BISPHOSPHATASE YLR345W-RELATED"/>
    <property type="match status" value="1"/>
</dbReference>
<dbReference type="GO" id="GO:0006000">
    <property type="term" value="P:fructose metabolic process"/>
    <property type="evidence" value="ECO:0007669"/>
    <property type="project" value="InterPro"/>
</dbReference>
<evidence type="ECO:0000259" key="3">
    <source>
        <dbReference type="Pfam" id="PF01591"/>
    </source>
</evidence>
<name>A0A0D6EIH8_SPOSA</name>
<organism evidence="4 5">
    <name type="scientific">Sporidiobolus salmonicolor</name>
    <name type="common">Yeast-like fungus</name>
    <name type="synonym">Sporobolomyces salmonicolor</name>
    <dbReference type="NCBI Taxonomy" id="5005"/>
    <lineage>
        <taxon>Eukaryota</taxon>
        <taxon>Fungi</taxon>
        <taxon>Dikarya</taxon>
        <taxon>Basidiomycota</taxon>
        <taxon>Pucciniomycotina</taxon>
        <taxon>Microbotryomycetes</taxon>
        <taxon>Sporidiobolales</taxon>
        <taxon>Sporidiobolaceae</taxon>
        <taxon>Sporobolomyces</taxon>
    </lineage>
</organism>
<dbReference type="GO" id="GO:0005524">
    <property type="term" value="F:ATP binding"/>
    <property type="evidence" value="ECO:0007669"/>
    <property type="project" value="UniProtKB-KW"/>
</dbReference>
<dbReference type="InterPro" id="IPR013079">
    <property type="entry name" value="6Phosfructo_kin"/>
</dbReference>
<dbReference type="GO" id="GO:0003873">
    <property type="term" value="F:6-phosphofructo-2-kinase activity"/>
    <property type="evidence" value="ECO:0007669"/>
    <property type="project" value="InterPro"/>
</dbReference>
<gene>
    <name evidence="4" type="primary">SPOSA6832_01312</name>
</gene>
<dbReference type="Gene3D" id="3.40.50.1240">
    <property type="entry name" value="Phosphoglycerate mutase-like"/>
    <property type="match status" value="1"/>
</dbReference>
<keyword evidence="2" id="KW-0067">ATP-binding</keyword>
<proteinExistence type="predicted"/>
<protein>
    <submittedName>
        <fullName evidence="4">SPOSA6832_01312-mRNA-1:cds</fullName>
    </submittedName>
</protein>
<evidence type="ECO:0000313" key="4">
    <source>
        <dbReference type="EMBL" id="CEQ39764.1"/>
    </source>
</evidence>
<dbReference type="InterPro" id="IPR003094">
    <property type="entry name" value="6Pfruct_kin"/>
</dbReference>
<dbReference type="Pfam" id="PF00300">
    <property type="entry name" value="His_Phos_1"/>
    <property type="match status" value="2"/>
</dbReference>
<dbReference type="PIRSF" id="PIRSF000709">
    <property type="entry name" value="6PFK_2-Ptase"/>
    <property type="match status" value="1"/>
</dbReference>
<evidence type="ECO:0000256" key="1">
    <source>
        <dbReference type="ARBA" id="ARBA00022741"/>
    </source>
</evidence>
<dbReference type="Gene3D" id="3.40.50.300">
    <property type="entry name" value="P-loop containing nucleotide triphosphate hydrolases"/>
    <property type="match status" value="1"/>
</dbReference>
<evidence type="ECO:0000313" key="5">
    <source>
        <dbReference type="Proteomes" id="UP000243876"/>
    </source>
</evidence>
<accession>A0A0D6EIH8</accession>
<dbReference type="InterPro" id="IPR027417">
    <property type="entry name" value="P-loop_NTPase"/>
</dbReference>
<feature type="non-terminal residue" evidence="4">
    <location>
        <position position="441"/>
    </location>
</feature>
<dbReference type="GO" id="GO:0005829">
    <property type="term" value="C:cytosol"/>
    <property type="evidence" value="ECO:0007669"/>
    <property type="project" value="TreeGrafter"/>
</dbReference>
<dbReference type="PANTHER" id="PTHR10606">
    <property type="entry name" value="6-PHOSPHOFRUCTO-2-KINASE/FRUCTOSE-2,6-BISPHOSPHATASE"/>
    <property type="match status" value="1"/>
</dbReference>
<feature type="domain" description="6-phosphofructo-2-kinase" evidence="3">
    <location>
        <begin position="15"/>
        <end position="209"/>
    </location>
</feature>
<dbReference type="GO" id="GO:0006003">
    <property type="term" value="P:fructose 2,6-bisphosphate metabolic process"/>
    <property type="evidence" value="ECO:0007669"/>
    <property type="project" value="InterPro"/>
</dbReference>
<keyword evidence="1" id="KW-0547">Nucleotide-binding</keyword>
<dbReference type="InterPro" id="IPR013078">
    <property type="entry name" value="His_Pase_superF_clade-1"/>
</dbReference>
<sequence length="441" mass="51463">SALYHRQWTPLARHVSRSVERYLKWLGVKTEVFSLGDHRRRMLGPSADLPKDYFSLDNRSPETDELRKKVRLTLEEDVARFFKENRGQVAIYDANNGTKAARIALRQKFEAQGVNVFFIENICDRDDIVEANIRSVKLSSPDYKGWNPEQAVKDYMMRIAEHAKRYETMETSGGPFVKIYNIGERLVVNNIRGYLQSRIVFFLMNVHHKKRTIWFARSGQSDIEHSFKADSDLSPQGIEYAEKLRDFIVSKRRELLEERIKSGEQAAERRLTVWTSARRRCISTARPMAELGYKIVQRQQMYELNPGDVDGLSPEQIRAKFPDEFAKAEMDPYGHRYPRAESYHDLSVRCVWCLFLRDRDTEWSLTTLNGRIRLEPVILELEREPADILFIGHGSVIRCLMAYLQGLTPHEIPKVELRRGDIVQVTPSAYGVKFVNHFFWQ</sequence>
<feature type="non-terminal residue" evidence="4">
    <location>
        <position position="1"/>
    </location>
</feature>
<keyword evidence="5" id="KW-1185">Reference proteome</keyword>
<dbReference type="EMBL" id="CENE01000004">
    <property type="protein sequence ID" value="CEQ39764.1"/>
    <property type="molecule type" value="Genomic_DNA"/>
</dbReference>
<dbReference type="PRINTS" id="PR00991">
    <property type="entry name" value="6PFRUCTKNASE"/>
</dbReference>
<dbReference type="OrthoDB" id="267323at2759"/>
<dbReference type="CDD" id="cd07067">
    <property type="entry name" value="HP_PGM_like"/>
    <property type="match status" value="1"/>
</dbReference>
<dbReference type="InterPro" id="IPR029033">
    <property type="entry name" value="His_PPase_superfam"/>
</dbReference>
<dbReference type="Pfam" id="PF01591">
    <property type="entry name" value="6PF2K"/>
    <property type="match status" value="1"/>
</dbReference>
<dbReference type="SUPFAM" id="SSF52540">
    <property type="entry name" value="P-loop containing nucleoside triphosphate hydrolases"/>
    <property type="match status" value="1"/>
</dbReference>
<dbReference type="GO" id="GO:0004331">
    <property type="term" value="F:fructose-2,6-bisphosphate 2-phosphatase activity"/>
    <property type="evidence" value="ECO:0007669"/>
    <property type="project" value="TreeGrafter"/>
</dbReference>
<reference evidence="5" key="1">
    <citation type="submission" date="2015-02" db="EMBL/GenBank/DDBJ databases">
        <authorList>
            <person name="Gon?alves P."/>
        </authorList>
    </citation>
    <scope>NUCLEOTIDE SEQUENCE [LARGE SCALE GENOMIC DNA]</scope>
</reference>